<dbReference type="Gene3D" id="3.40.50.720">
    <property type="entry name" value="NAD(P)-binding Rossmann-like Domain"/>
    <property type="match status" value="1"/>
</dbReference>
<name>A0AA38VK53_9PEZI</name>
<reference evidence="3" key="1">
    <citation type="submission" date="2022-07" db="EMBL/GenBank/DDBJ databases">
        <title>Fungi with potential for degradation of polypropylene.</title>
        <authorList>
            <person name="Gostincar C."/>
        </authorList>
    </citation>
    <scope>NUCLEOTIDE SEQUENCE</scope>
    <source>
        <strain evidence="3">EXF-13287</strain>
    </source>
</reference>
<accession>A0AA38VK53</accession>
<gene>
    <name evidence="3" type="ORF">NKR19_g5875</name>
</gene>
<keyword evidence="1" id="KW-0521">NADP</keyword>
<evidence type="ECO:0000313" key="3">
    <source>
        <dbReference type="EMBL" id="KAJ9148784.1"/>
    </source>
</evidence>
<dbReference type="PANTHER" id="PTHR47706:SF9">
    <property type="entry name" value="NMRA-LIKE DOMAIN-CONTAINING PROTEIN-RELATED"/>
    <property type="match status" value="1"/>
</dbReference>
<dbReference type="Gene3D" id="3.90.25.10">
    <property type="entry name" value="UDP-galactose 4-epimerase, domain 1"/>
    <property type="match status" value="1"/>
</dbReference>
<dbReference type="Proteomes" id="UP001174691">
    <property type="component" value="Unassembled WGS sequence"/>
</dbReference>
<dbReference type="PANTHER" id="PTHR47706">
    <property type="entry name" value="NMRA-LIKE FAMILY PROTEIN"/>
    <property type="match status" value="1"/>
</dbReference>
<dbReference type="InterPro" id="IPR051609">
    <property type="entry name" value="NmrA/Isoflavone_reductase-like"/>
</dbReference>
<evidence type="ECO:0000313" key="4">
    <source>
        <dbReference type="Proteomes" id="UP001174691"/>
    </source>
</evidence>
<evidence type="ECO:0000256" key="2">
    <source>
        <dbReference type="ARBA" id="ARBA00023002"/>
    </source>
</evidence>
<organism evidence="3 4">
    <name type="scientific">Coniochaeta hoffmannii</name>
    <dbReference type="NCBI Taxonomy" id="91930"/>
    <lineage>
        <taxon>Eukaryota</taxon>
        <taxon>Fungi</taxon>
        <taxon>Dikarya</taxon>
        <taxon>Ascomycota</taxon>
        <taxon>Pezizomycotina</taxon>
        <taxon>Sordariomycetes</taxon>
        <taxon>Sordariomycetidae</taxon>
        <taxon>Coniochaetales</taxon>
        <taxon>Coniochaetaceae</taxon>
        <taxon>Coniochaeta</taxon>
    </lineage>
</organism>
<dbReference type="AlphaFoldDB" id="A0AA38VK53"/>
<protein>
    <submittedName>
        <fullName evidence="3">Uncharacterized protein</fullName>
    </submittedName>
</protein>
<keyword evidence="2" id="KW-0560">Oxidoreductase</keyword>
<proteinExistence type="predicted"/>
<evidence type="ECO:0000256" key="1">
    <source>
        <dbReference type="ARBA" id="ARBA00022857"/>
    </source>
</evidence>
<comment type="caution">
    <text evidence="3">The sequence shown here is derived from an EMBL/GenBank/DDBJ whole genome shotgun (WGS) entry which is preliminary data.</text>
</comment>
<dbReference type="EMBL" id="JANBVN010000085">
    <property type="protein sequence ID" value="KAJ9148784.1"/>
    <property type="molecule type" value="Genomic_DNA"/>
</dbReference>
<dbReference type="GO" id="GO:0016491">
    <property type="term" value="F:oxidoreductase activity"/>
    <property type="evidence" value="ECO:0007669"/>
    <property type="project" value="UniProtKB-KW"/>
</dbReference>
<sequence>MRSSHVTALRRASSKFVLPEGLDIITVPDIYDLAQRLSQVFKEKGEVQAYPRQNEIEWTSISCGMWMAWSIPNKSMGTDVEAKRILDDGEGCLTEENMAMAIARALTIATEETRNRNGLLQDFSVSQNELLAEVEMQTESKFGRVDSGKLAEEKVADLEVGIQFAQYPLINIGFMTGTYGGFLKKEGKIMNERLGLQKTTLEKVVAAGLARIVHDRGKAYR</sequence>
<keyword evidence="4" id="KW-1185">Reference proteome</keyword>